<name>C6XIM8_HIRBI</name>
<dbReference type="OrthoDB" id="5470953at2"/>
<dbReference type="InterPro" id="IPR002048">
    <property type="entry name" value="EF_hand_dom"/>
</dbReference>
<dbReference type="InterPro" id="IPR011992">
    <property type="entry name" value="EF-hand-dom_pair"/>
</dbReference>
<dbReference type="GO" id="GO:0005509">
    <property type="term" value="F:calcium ion binding"/>
    <property type="evidence" value="ECO:0007669"/>
    <property type="project" value="InterPro"/>
</dbReference>
<dbReference type="AlphaFoldDB" id="C6XIM8"/>
<feature type="chain" id="PRO_5002972812" evidence="4">
    <location>
        <begin position="19"/>
        <end position="258"/>
    </location>
</feature>
<dbReference type="STRING" id="582402.Hbal_1281"/>
<reference evidence="7" key="1">
    <citation type="journal article" date="2011" name="J. Bacteriol.">
        <title>Genome sequences of eight morphologically diverse alphaproteobacteria.</title>
        <authorList>
            <consortium name="US DOE Joint Genome Institute"/>
            <person name="Brown P.J."/>
            <person name="Kysela D.T."/>
            <person name="Buechlein A."/>
            <person name="Hemmerich C."/>
            <person name="Brun Y.V."/>
        </authorList>
    </citation>
    <scope>NUCLEOTIDE SEQUENCE [LARGE SCALE GENOMIC DNA]</scope>
    <source>
        <strain evidence="7">ATCC 49814 / DSM 5838 / IFAM 1418</strain>
    </source>
</reference>
<gene>
    <name evidence="6" type="ordered locus">Hbal_1281</name>
</gene>
<dbReference type="Pfam" id="PF13202">
    <property type="entry name" value="EF-hand_5"/>
    <property type="match status" value="1"/>
</dbReference>
<dbReference type="RefSeq" id="WP_015827123.1">
    <property type="nucleotide sequence ID" value="NC_012982.1"/>
</dbReference>
<feature type="domain" description="EF-hand" evidence="5">
    <location>
        <begin position="100"/>
        <end position="135"/>
    </location>
</feature>
<evidence type="ECO:0000256" key="4">
    <source>
        <dbReference type="SAM" id="SignalP"/>
    </source>
</evidence>
<dbReference type="KEGG" id="hba:Hbal_1281"/>
<dbReference type="Proteomes" id="UP000002745">
    <property type="component" value="Chromosome"/>
</dbReference>
<dbReference type="Pfam" id="PF13499">
    <property type="entry name" value="EF-hand_7"/>
    <property type="match status" value="2"/>
</dbReference>
<dbReference type="HOGENOM" id="CLU_1076768_0_0_5"/>
<accession>C6XIM8</accession>
<evidence type="ECO:0000256" key="2">
    <source>
        <dbReference type="ARBA" id="ARBA00022737"/>
    </source>
</evidence>
<keyword evidence="7" id="KW-1185">Reference proteome</keyword>
<feature type="region of interest" description="Disordered" evidence="3">
    <location>
        <begin position="130"/>
        <end position="151"/>
    </location>
</feature>
<dbReference type="EMBL" id="CP001678">
    <property type="protein sequence ID" value="ACT58973.1"/>
    <property type="molecule type" value="Genomic_DNA"/>
</dbReference>
<evidence type="ECO:0000256" key="1">
    <source>
        <dbReference type="ARBA" id="ARBA00022723"/>
    </source>
</evidence>
<keyword evidence="4" id="KW-0732">Signal</keyword>
<evidence type="ECO:0000256" key="3">
    <source>
        <dbReference type="SAM" id="MobiDB-lite"/>
    </source>
</evidence>
<dbReference type="eggNOG" id="COG5126">
    <property type="taxonomic scope" value="Bacteria"/>
</dbReference>
<dbReference type="InterPro" id="IPR018247">
    <property type="entry name" value="EF_Hand_1_Ca_BS"/>
</dbReference>
<dbReference type="SUPFAM" id="SSF47473">
    <property type="entry name" value="EF-hand"/>
    <property type="match status" value="1"/>
</dbReference>
<dbReference type="PROSITE" id="PS00018">
    <property type="entry name" value="EF_HAND_1"/>
    <property type="match status" value="2"/>
</dbReference>
<dbReference type="SMART" id="SM00054">
    <property type="entry name" value="EFh"/>
    <property type="match status" value="4"/>
</dbReference>
<dbReference type="PANTHER" id="PTHR10827">
    <property type="entry name" value="RETICULOCALBIN"/>
    <property type="match status" value="1"/>
</dbReference>
<dbReference type="PROSITE" id="PS50222">
    <property type="entry name" value="EF_HAND_2"/>
    <property type="match status" value="2"/>
</dbReference>
<dbReference type="PANTHER" id="PTHR10827:SF98">
    <property type="entry name" value="45 KDA CALCIUM-BINDING PROTEIN"/>
    <property type="match status" value="1"/>
</dbReference>
<feature type="domain" description="EF-hand" evidence="5">
    <location>
        <begin position="171"/>
        <end position="206"/>
    </location>
</feature>
<evidence type="ECO:0000259" key="5">
    <source>
        <dbReference type="PROSITE" id="PS50222"/>
    </source>
</evidence>
<evidence type="ECO:0000313" key="7">
    <source>
        <dbReference type="Proteomes" id="UP000002745"/>
    </source>
</evidence>
<proteinExistence type="predicted"/>
<organism evidence="6 7">
    <name type="scientific">Hirschia baltica (strain ATCC 49814 / DSM 5838 / IFAM 1418)</name>
    <dbReference type="NCBI Taxonomy" id="582402"/>
    <lineage>
        <taxon>Bacteria</taxon>
        <taxon>Pseudomonadati</taxon>
        <taxon>Pseudomonadota</taxon>
        <taxon>Alphaproteobacteria</taxon>
        <taxon>Hyphomonadales</taxon>
        <taxon>Hyphomonadaceae</taxon>
        <taxon>Hirschia</taxon>
    </lineage>
</organism>
<feature type="signal peptide" evidence="4">
    <location>
        <begin position="1"/>
        <end position="18"/>
    </location>
</feature>
<keyword evidence="1" id="KW-0479">Metal-binding</keyword>
<sequence length="258" mass="28723">MKRSKILALTTTAFIALAAVSTAAAGQREGDKDGKDRCEAVKEKWMERIAEFDTDGNGELSDTEKAAIKKMRFDAADADKSGGVTLEELTAYNQSRMDQRKEEMAARHFSRIDKDGDGVASLEEFDNGMRKMSKHKGKSKGQWSQKGQKQMRAEMIEKFDADGDGKLSDAEKDAAKRAKFEAIDANSDGKLTSEEITSFHEAERVKRKAEMQSKHFEKIDADADGVVSLEEFSESKMMKHDRKGGNDGPRKDHAKNCK</sequence>
<feature type="region of interest" description="Disordered" evidence="3">
    <location>
        <begin position="232"/>
        <end position="258"/>
    </location>
</feature>
<feature type="compositionally biased region" description="Low complexity" evidence="3">
    <location>
        <begin position="140"/>
        <end position="150"/>
    </location>
</feature>
<keyword evidence="2" id="KW-0677">Repeat</keyword>
<evidence type="ECO:0000313" key="6">
    <source>
        <dbReference type="EMBL" id="ACT58973.1"/>
    </source>
</evidence>
<protein>
    <submittedName>
        <fullName evidence="6">Calcium-binding EF-hand-containing protein</fullName>
    </submittedName>
</protein>
<feature type="compositionally biased region" description="Basic and acidic residues" evidence="3">
    <location>
        <begin position="233"/>
        <end position="258"/>
    </location>
</feature>
<dbReference type="Gene3D" id="1.10.238.10">
    <property type="entry name" value="EF-hand"/>
    <property type="match status" value="3"/>
</dbReference>